<protein>
    <submittedName>
        <fullName evidence="1">Uncharacterized protein</fullName>
    </submittedName>
</protein>
<reference evidence="2" key="1">
    <citation type="submission" date="2017-05" db="EMBL/GenBank/DDBJ databases">
        <title>Complete and WGS of Bordetella genogroups.</title>
        <authorList>
            <person name="Spilker T."/>
            <person name="Lipuma J."/>
        </authorList>
    </citation>
    <scope>NUCLEOTIDE SEQUENCE [LARGE SCALE GENOMIC DNA]</scope>
    <source>
        <strain evidence="2">AU8856</strain>
    </source>
</reference>
<evidence type="ECO:0000313" key="1">
    <source>
        <dbReference type="EMBL" id="OZI66840.1"/>
    </source>
</evidence>
<dbReference type="OrthoDB" id="8637470at2"/>
<keyword evidence="2" id="KW-1185">Reference proteome</keyword>
<dbReference type="RefSeq" id="WP_094840040.1">
    <property type="nucleotide sequence ID" value="NZ_NEVS01000001.1"/>
</dbReference>
<dbReference type="EMBL" id="NEVS01000001">
    <property type="protein sequence ID" value="OZI66840.1"/>
    <property type="molecule type" value="Genomic_DNA"/>
</dbReference>
<accession>A0A261UZY0</accession>
<name>A0A261UZY0_9BORD</name>
<dbReference type="Proteomes" id="UP000215767">
    <property type="component" value="Unassembled WGS sequence"/>
</dbReference>
<comment type="caution">
    <text evidence="1">The sequence shown here is derived from an EMBL/GenBank/DDBJ whole genome shotgun (WGS) entry which is preliminary data.</text>
</comment>
<gene>
    <name evidence="1" type="ORF">CAL28_03720</name>
</gene>
<organism evidence="1 2">
    <name type="scientific">Bordetella genomosp. 11</name>
    <dbReference type="NCBI Taxonomy" id="1416808"/>
    <lineage>
        <taxon>Bacteria</taxon>
        <taxon>Pseudomonadati</taxon>
        <taxon>Pseudomonadota</taxon>
        <taxon>Betaproteobacteria</taxon>
        <taxon>Burkholderiales</taxon>
        <taxon>Alcaligenaceae</taxon>
        <taxon>Bordetella</taxon>
    </lineage>
</organism>
<proteinExistence type="predicted"/>
<sequence length="101" mass="11074">MVDNAKAAEKRLDVAIARGRERLLAAEPELARNADARATAKAGAAEEKRIALYEAEIEQEIADYAKSQGVDEVDMLVRLGVDSDEEARELISLRRHREGGA</sequence>
<evidence type="ECO:0000313" key="2">
    <source>
        <dbReference type="Proteomes" id="UP000215767"/>
    </source>
</evidence>
<dbReference type="AlphaFoldDB" id="A0A261UZY0"/>